<proteinExistence type="inferred from homology"/>
<comment type="similarity">
    <text evidence="1">Belongs to the DNA polymerase type-Y family.</text>
</comment>
<dbReference type="Pfam" id="PF00817">
    <property type="entry name" value="IMS"/>
    <property type="match status" value="1"/>
</dbReference>
<keyword evidence="3" id="KW-0548">Nucleotidyltransferase</keyword>
<dbReference type="InterPro" id="IPR036775">
    <property type="entry name" value="DNA_pol_Y-fam_lit_finger_sf"/>
</dbReference>
<evidence type="ECO:0000256" key="6">
    <source>
        <dbReference type="ARBA" id="ARBA00022932"/>
    </source>
</evidence>
<dbReference type="InterPro" id="IPR043502">
    <property type="entry name" value="DNA/RNA_pol_sf"/>
</dbReference>
<dbReference type="InterPro" id="IPR017961">
    <property type="entry name" value="DNA_pol_Y-fam_little_finger"/>
</dbReference>
<dbReference type="GO" id="GO:0042276">
    <property type="term" value="P:error-prone translesion synthesis"/>
    <property type="evidence" value="ECO:0007669"/>
    <property type="project" value="TreeGrafter"/>
</dbReference>
<dbReference type="PATRIC" id="fig|997830.4.peg.1480"/>
<evidence type="ECO:0000256" key="4">
    <source>
        <dbReference type="ARBA" id="ARBA00022705"/>
    </source>
</evidence>
<sequence>MGIIDYSKEPVSDIAFIDMKSFYASVECVERGLHPLKTSLCVMSRADNSAGLILASSPMFKKVFGKKNVGRAYDLPFDVKTRKFSYYNAKRQGIEITPEYVQYIEEWAKVTFIVPPRMSLYIEKNLEIQRILQDYGSPEDILPYSIDEDFIDLTGSLNYFVPDQSMSRKEKLDVVSSKIQHDIYRKTGVYSTVGMSNSNPLLAKLALDNEAKKTKTMRANWSYEDVETKVWGIQEMTDFWGIGIRMKKRLNNLGVMSIKELANSNPDILKAHLGVNGVELFFHANGIDESNVHNPYKTKSNGIGNSQVLPRDYLKQREIEIVLSEMAEQVAVRLRKAGKKTTCVSIGVGYSRSENKKGIHTQMKVEPTNQTETLKNHVLALFHKKYSSGAVRNISVYYSQLVDESFGLISLFDDVEKIEKEERLQSVIDTIRQEFGFTSLLKANALSEGSRVIARSKLVGGHSAGGLDGLN</sequence>
<keyword evidence="2" id="KW-0515">Mutator protein</keyword>
<feature type="domain" description="UmuC" evidence="7">
    <location>
        <begin position="14"/>
        <end position="243"/>
    </location>
</feature>
<gene>
    <name evidence="8" type="ORF">HMPREF1124_1828</name>
</gene>
<dbReference type="GO" id="GO:0009432">
    <property type="term" value="P:SOS response"/>
    <property type="evidence" value="ECO:0007669"/>
    <property type="project" value="TreeGrafter"/>
</dbReference>
<dbReference type="Gene3D" id="1.10.150.20">
    <property type="entry name" value="5' to 3' exonuclease, C-terminal subdomain"/>
    <property type="match status" value="1"/>
</dbReference>
<organism evidence="8 9">
    <name type="scientific">Streptococcus infantis X</name>
    <dbReference type="NCBI Taxonomy" id="997830"/>
    <lineage>
        <taxon>Bacteria</taxon>
        <taxon>Bacillati</taxon>
        <taxon>Bacillota</taxon>
        <taxon>Bacilli</taxon>
        <taxon>Lactobacillales</taxon>
        <taxon>Streptococcaceae</taxon>
        <taxon>Streptococcus</taxon>
    </lineage>
</organism>
<protein>
    <submittedName>
        <fullName evidence="8">ImpB/MucB/SamB family protein</fullName>
    </submittedName>
</protein>
<dbReference type="eggNOG" id="COG0389">
    <property type="taxonomic scope" value="Bacteria"/>
</dbReference>
<evidence type="ECO:0000256" key="1">
    <source>
        <dbReference type="ARBA" id="ARBA00010945"/>
    </source>
</evidence>
<dbReference type="GO" id="GO:0006260">
    <property type="term" value="P:DNA replication"/>
    <property type="evidence" value="ECO:0007669"/>
    <property type="project" value="UniProtKB-KW"/>
</dbReference>
<evidence type="ECO:0000256" key="2">
    <source>
        <dbReference type="ARBA" id="ARBA00022457"/>
    </source>
</evidence>
<comment type="caution">
    <text evidence="8">The sequence shown here is derived from an EMBL/GenBank/DDBJ whole genome shotgun (WGS) entry which is preliminary data.</text>
</comment>
<dbReference type="GO" id="GO:0005829">
    <property type="term" value="C:cytosol"/>
    <property type="evidence" value="ECO:0007669"/>
    <property type="project" value="TreeGrafter"/>
</dbReference>
<dbReference type="InterPro" id="IPR001126">
    <property type="entry name" value="UmuC"/>
</dbReference>
<dbReference type="Gene3D" id="3.30.70.270">
    <property type="match status" value="1"/>
</dbReference>
<evidence type="ECO:0000313" key="8">
    <source>
        <dbReference type="EMBL" id="EGV12010.1"/>
    </source>
</evidence>
<dbReference type="PROSITE" id="PS50173">
    <property type="entry name" value="UMUC"/>
    <property type="match status" value="1"/>
</dbReference>
<dbReference type="PANTHER" id="PTHR11076">
    <property type="entry name" value="DNA REPAIR POLYMERASE UMUC / TRANSFERASE FAMILY MEMBER"/>
    <property type="match status" value="1"/>
</dbReference>
<dbReference type="GO" id="GO:0006281">
    <property type="term" value="P:DNA repair"/>
    <property type="evidence" value="ECO:0007669"/>
    <property type="project" value="InterPro"/>
</dbReference>
<evidence type="ECO:0000259" key="7">
    <source>
        <dbReference type="PROSITE" id="PS50173"/>
    </source>
</evidence>
<keyword evidence="6" id="KW-0239">DNA-directed DNA polymerase</keyword>
<evidence type="ECO:0000313" key="9">
    <source>
        <dbReference type="Proteomes" id="UP000003399"/>
    </source>
</evidence>
<dbReference type="Proteomes" id="UP000003399">
    <property type="component" value="Unassembled WGS sequence"/>
</dbReference>
<dbReference type="SUPFAM" id="SSF100879">
    <property type="entry name" value="Lesion bypass DNA polymerase (Y-family), little finger domain"/>
    <property type="match status" value="1"/>
</dbReference>
<dbReference type="InterPro" id="IPR043128">
    <property type="entry name" value="Rev_trsase/Diguanyl_cyclase"/>
</dbReference>
<dbReference type="PANTHER" id="PTHR11076:SF35">
    <property type="entry name" value="DNA REPAIR PROTEIN HOMOLOG YOBH"/>
    <property type="match status" value="1"/>
</dbReference>
<dbReference type="GO" id="GO:0003887">
    <property type="term" value="F:DNA-directed DNA polymerase activity"/>
    <property type="evidence" value="ECO:0007669"/>
    <property type="project" value="UniProtKB-KW"/>
</dbReference>
<keyword evidence="5" id="KW-0227">DNA damage</keyword>
<dbReference type="Gene3D" id="3.30.1490.100">
    <property type="entry name" value="DNA polymerase, Y-family, little finger domain"/>
    <property type="match status" value="1"/>
</dbReference>
<reference evidence="8 9" key="1">
    <citation type="submission" date="2011-07" db="EMBL/GenBank/DDBJ databases">
        <authorList>
            <person name="Harkins D.M."/>
            <person name="Madupu R."/>
            <person name="Durkin A.S."/>
            <person name="Torralba M."/>
            <person name="Methe B."/>
            <person name="Sutton G.G."/>
            <person name="Nelson K.E."/>
        </authorList>
    </citation>
    <scope>NUCLEOTIDE SEQUENCE [LARGE SCALE GENOMIC DNA]</scope>
    <source>
        <strain evidence="8 9">X</strain>
    </source>
</reference>
<accession>F9PFI0</accession>
<dbReference type="GO" id="GO:0003684">
    <property type="term" value="F:damaged DNA binding"/>
    <property type="evidence" value="ECO:0007669"/>
    <property type="project" value="InterPro"/>
</dbReference>
<dbReference type="Gene3D" id="3.40.1170.60">
    <property type="match status" value="1"/>
</dbReference>
<dbReference type="Pfam" id="PF11799">
    <property type="entry name" value="IMS_C"/>
    <property type="match status" value="1"/>
</dbReference>
<dbReference type="SUPFAM" id="SSF56672">
    <property type="entry name" value="DNA/RNA polymerases"/>
    <property type="match status" value="1"/>
</dbReference>
<keyword evidence="4" id="KW-0235">DNA replication</keyword>
<keyword evidence="6" id="KW-0808">Transferase</keyword>
<dbReference type="EMBL" id="AFUQ01000012">
    <property type="protein sequence ID" value="EGV12010.1"/>
    <property type="molecule type" value="Genomic_DNA"/>
</dbReference>
<dbReference type="InterPro" id="IPR050116">
    <property type="entry name" value="DNA_polymerase-Y"/>
</dbReference>
<name>F9PFI0_9STRE</name>
<dbReference type="AlphaFoldDB" id="F9PFI0"/>
<evidence type="ECO:0000256" key="5">
    <source>
        <dbReference type="ARBA" id="ARBA00022763"/>
    </source>
</evidence>
<dbReference type="CDD" id="cd01700">
    <property type="entry name" value="PolY_Pol_V_umuC"/>
    <property type="match status" value="1"/>
</dbReference>
<evidence type="ECO:0000256" key="3">
    <source>
        <dbReference type="ARBA" id="ARBA00022695"/>
    </source>
</evidence>